<dbReference type="InterPro" id="IPR004269">
    <property type="entry name" value="Folate_rcpt"/>
</dbReference>
<dbReference type="PANTHER" id="PTHR10517:SF19">
    <property type="entry name" value="RETBINDIN"/>
    <property type="match status" value="1"/>
</dbReference>
<dbReference type="InParanoid" id="A0A6P7XIS3"/>
<proteinExistence type="inferred from homology"/>
<dbReference type="PANTHER" id="PTHR10517">
    <property type="entry name" value="FOLATE RECEPTOR"/>
    <property type="match status" value="1"/>
</dbReference>
<dbReference type="GO" id="GO:0032217">
    <property type="term" value="F:riboflavin transmembrane transporter activity"/>
    <property type="evidence" value="ECO:0007669"/>
    <property type="project" value="TreeGrafter"/>
</dbReference>
<accession>A0A6P7XIS3</accession>
<keyword evidence="2" id="KW-0732">Signal</keyword>
<evidence type="ECO:0000313" key="7">
    <source>
        <dbReference type="RefSeq" id="XP_030050565.1"/>
    </source>
</evidence>
<dbReference type="GO" id="GO:1902444">
    <property type="term" value="F:riboflavin binding"/>
    <property type="evidence" value="ECO:0007669"/>
    <property type="project" value="TreeGrafter"/>
</dbReference>
<evidence type="ECO:0000256" key="4">
    <source>
        <dbReference type="SAM" id="MobiDB-lite"/>
    </source>
</evidence>
<dbReference type="GO" id="GO:0038023">
    <property type="term" value="F:signaling receptor activity"/>
    <property type="evidence" value="ECO:0007669"/>
    <property type="project" value="TreeGrafter"/>
</dbReference>
<gene>
    <name evidence="7" type="primary">RTBDN</name>
</gene>
<evidence type="ECO:0000259" key="5">
    <source>
        <dbReference type="Pfam" id="PF03024"/>
    </source>
</evidence>
<feature type="domain" description="Folate receptor-like" evidence="5">
    <location>
        <begin position="61"/>
        <end position="226"/>
    </location>
</feature>
<dbReference type="RefSeq" id="XP_030050565.1">
    <property type="nucleotide sequence ID" value="XM_030194705.1"/>
</dbReference>
<comment type="similarity">
    <text evidence="1">Belongs to the folate receptor family.</text>
</comment>
<dbReference type="KEGG" id="muo:115464316"/>
<feature type="region of interest" description="Disordered" evidence="4">
    <location>
        <begin position="1"/>
        <end position="20"/>
    </location>
</feature>
<evidence type="ECO:0000256" key="3">
    <source>
        <dbReference type="ARBA" id="ARBA00023157"/>
    </source>
</evidence>
<protein>
    <submittedName>
        <fullName evidence="7">Retbindin</fullName>
    </submittedName>
</protein>
<dbReference type="AlphaFoldDB" id="A0A6P7XIS3"/>
<dbReference type="InterPro" id="IPR018143">
    <property type="entry name" value="Folate_rcpt-like"/>
</dbReference>
<dbReference type="CTD" id="83546"/>
<reference evidence="7" key="1">
    <citation type="submission" date="2025-08" db="UniProtKB">
        <authorList>
            <consortium name="RefSeq"/>
        </authorList>
    </citation>
    <scope>IDENTIFICATION</scope>
</reference>
<name>A0A6P7XIS3_9AMPH</name>
<evidence type="ECO:0000313" key="6">
    <source>
        <dbReference type="Proteomes" id="UP000515156"/>
    </source>
</evidence>
<keyword evidence="3" id="KW-1015">Disulfide bond</keyword>
<organism evidence="6 7">
    <name type="scientific">Microcaecilia unicolor</name>
    <dbReference type="NCBI Taxonomy" id="1415580"/>
    <lineage>
        <taxon>Eukaryota</taxon>
        <taxon>Metazoa</taxon>
        <taxon>Chordata</taxon>
        <taxon>Craniata</taxon>
        <taxon>Vertebrata</taxon>
        <taxon>Euteleostomi</taxon>
        <taxon>Amphibia</taxon>
        <taxon>Gymnophiona</taxon>
        <taxon>Siphonopidae</taxon>
        <taxon>Microcaecilia</taxon>
    </lineage>
</organism>
<dbReference type="GO" id="GO:0009897">
    <property type="term" value="C:external side of plasma membrane"/>
    <property type="evidence" value="ECO:0007669"/>
    <property type="project" value="TreeGrafter"/>
</dbReference>
<dbReference type="Pfam" id="PF03024">
    <property type="entry name" value="Folate_rec"/>
    <property type="match status" value="1"/>
</dbReference>
<keyword evidence="6" id="KW-1185">Reference proteome</keyword>
<dbReference type="GeneID" id="115464316"/>
<dbReference type="OrthoDB" id="5982417at2759"/>
<dbReference type="Proteomes" id="UP000515156">
    <property type="component" value="Chromosome 3"/>
</dbReference>
<evidence type="ECO:0000256" key="1">
    <source>
        <dbReference type="ARBA" id="ARBA00007932"/>
    </source>
</evidence>
<evidence type="ECO:0000256" key="2">
    <source>
        <dbReference type="ARBA" id="ARBA00022729"/>
    </source>
</evidence>
<sequence>MVMAAQSGAEAGGQRSQLPVSRSPAMGAVFAPAAMNTLSLALASACILVSLYRINGDLAGRCLSGGKHKTSPSPEIQLWECQLYADNACCSEDVAEDLSSSPMSRVNDILWNRCGSFSPKCEEYLKRIECFYRCSPTAALWSHPEHPTAIQGVPLCLRFCHQWYDVCKDDLTCARNWLTDWQWGPDGNNCTRDCITYGQMYKDGQELCENIWGDSFVAMPDPCQCLTLTASDLELPGPHSEEGDSSETAASTKLVAKPGRPCPVKRYSLFQKLKAFIHKRSVFMEDVEGSGSGF</sequence>